<sequence length="237" mass="25845">MDSAPIRLFLSPAYSHETTSTLHTDINVTAQLIRSAKSGSDWTYNELHACDISITPTSPANFPQVGADSSLDHPVPSILTSLATDADDPNLSEAASEYLGCLHLAARPHTAVETRYAIPLFVCGEKWVVQADVCVIHQPTTMLLVLAEDKTTFNNTAAYEVEVQVVAEAVQRAENGRPILEVMTIPCITTSSITLTLYLGPVTKEVSYIVITDQYPASQTQVLKCINTATRRRRANE</sequence>
<protein>
    <submittedName>
        <fullName evidence="1">Uncharacterized protein</fullName>
    </submittedName>
</protein>
<accession>A0A0D2M6D8</accession>
<gene>
    <name evidence="1" type="ORF">HYPSUDRAFT_69748</name>
</gene>
<reference evidence="2" key="1">
    <citation type="submission" date="2014-04" db="EMBL/GenBank/DDBJ databases">
        <title>Evolutionary Origins and Diversification of the Mycorrhizal Mutualists.</title>
        <authorList>
            <consortium name="DOE Joint Genome Institute"/>
            <consortium name="Mycorrhizal Genomics Consortium"/>
            <person name="Kohler A."/>
            <person name="Kuo A."/>
            <person name="Nagy L.G."/>
            <person name="Floudas D."/>
            <person name="Copeland A."/>
            <person name="Barry K.W."/>
            <person name="Cichocki N."/>
            <person name="Veneault-Fourrey C."/>
            <person name="LaButti K."/>
            <person name="Lindquist E.A."/>
            <person name="Lipzen A."/>
            <person name="Lundell T."/>
            <person name="Morin E."/>
            <person name="Murat C."/>
            <person name="Riley R."/>
            <person name="Ohm R."/>
            <person name="Sun H."/>
            <person name="Tunlid A."/>
            <person name="Henrissat B."/>
            <person name="Grigoriev I.V."/>
            <person name="Hibbett D.S."/>
            <person name="Martin F."/>
        </authorList>
    </citation>
    <scope>NUCLEOTIDE SEQUENCE [LARGE SCALE GENOMIC DNA]</scope>
    <source>
        <strain evidence="2">FD-334 SS-4</strain>
    </source>
</reference>
<dbReference type="AlphaFoldDB" id="A0A0D2M6D8"/>
<organism evidence="1 2">
    <name type="scientific">Hypholoma sublateritium (strain FD-334 SS-4)</name>
    <dbReference type="NCBI Taxonomy" id="945553"/>
    <lineage>
        <taxon>Eukaryota</taxon>
        <taxon>Fungi</taxon>
        <taxon>Dikarya</taxon>
        <taxon>Basidiomycota</taxon>
        <taxon>Agaricomycotina</taxon>
        <taxon>Agaricomycetes</taxon>
        <taxon>Agaricomycetidae</taxon>
        <taxon>Agaricales</taxon>
        <taxon>Agaricineae</taxon>
        <taxon>Strophariaceae</taxon>
        <taxon>Hypholoma</taxon>
    </lineage>
</organism>
<name>A0A0D2M6D8_HYPSF</name>
<proteinExistence type="predicted"/>
<evidence type="ECO:0000313" key="1">
    <source>
        <dbReference type="EMBL" id="KJA18688.1"/>
    </source>
</evidence>
<dbReference type="EMBL" id="KN817586">
    <property type="protein sequence ID" value="KJA18688.1"/>
    <property type="molecule type" value="Genomic_DNA"/>
</dbReference>
<keyword evidence="2" id="KW-1185">Reference proteome</keyword>
<dbReference type="Proteomes" id="UP000054270">
    <property type="component" value="Unassembled WGS sequence"/>
</dbReference>
<dbReference type="OrthoDB" id="3253976at2759"/>
<evidence type="ECO:0000313" key="2">
    <source>
        <dbReference type="Proteomes" id="UP000054270"/>
    </source>
</evidence>